<dbReference type="SUPFAM" id="SSF103515">
    <property type="entry name" value="Autotransporter"/>
    <property type="match status" value="1"/>
</dbReference>
<gene>
    <name evidence="2" type="ORF">HMPREF1534_00215</name>
</gene>
<dbReference type="GeneID" id="60063704"/>
<evidence type="ECO:0000256" key="1">
    <source>
        <dbReference type="SAM" id="SignalP"/>
    </source>
</evidence>
<evidence type="ECO:0000313" key="3">
    <source>
        <dbReference type="Proteomes" id="UP000017831"/>
    </source>
</evidence>
<proteinExistence type="predicted"/>
<dbReference type="Proteomes" id="UP000017831">
    <property type="component" value="Unassembled WGS sequence"/>
</dbReference>
<keyword evidence="1" id="KW-0732">Signal</keyword>
<dbReference type="STRING" id="1121098.HMPREF1534_00215"/>
<dbReference type="HOGENOM" id="CLU_1617504_0_0_10"/>
<comment type="caution">
    <text evidence="2">The sequence shown here is derived from an EMBL/GenBank/DDBJ whole genome shotgun (WGS) entry which is preliminary data.</text>
</comment>
<dbReference type="eggNOG" id="COG3468">
    <property type="taxonomic scope" value="Bacteria"/>
</dbReference>
<protein>
    <recommendedName>
        <fullName evidence="4">Outer membrane protein beta-barrel domain-containing protein</fullName>
    </recommendedName>
</protein>
<dbReference type="InterPro" id="IPR036709">
    <property type="entry name" value="Autotransporte_beta_dom_sf"/>
</dbReference>
<organism evidence="2 3">
    <name type="scientific">Phocaeicola massiliensis B84634 = Timone 84634 = DSM 17679 = JCM 13223</name>
    <dbReference type="NCBI Taxonomy" id="1121098"/>
    <lineage>
        <taxon>Bacteria</taxon>
        <taxon>Pseudomonadati</taxon>
        <taxon>Bacteroidota</taxon>
        <taxon>Bacteroidia</taxon>
        <taxon>Bacteroidales</taxon>
        <taxon>Bacteroidaceae</taxon>
        <taxon>Phocaeicola</taxon>
    </lineage>
</organism>
<dbReference type="AlphaFoldDB" id="U6RR33"/>
<sequence length="163" mass="17932">MKKFLVSLVMLVVTTLGAHAQFEKDVWYVNASLTGLDLSHSKYEGTNFGFTLGGGAFVADNFAVLLNFKGQYVEHGTDETSIGAQGRYYLSSCGVYGGLGMAYKHLSSGDYKKNLVCLTPEVGYAFFLGRNLTVEPAVYYDLSFNHTSEYSKLGFKIGFGLYF</sequence>
<feature type="signal peptide" evidence="1">
    <location>
        <begin position="1"/>
        <end position="20"/>
    </location>
</feature>
<keyword evidence="3" id="KW-1185">Reference proteome</keyword>
<dbReference type="RefSeq" id="WP_005935934.1">
    <property type="nucleotide sequence ID" value="NZ_KB890364.1"/>
</dbReference>
<dbReference type="PATRIC" id="fig|1121098.3.peg.215"/>
<dbReference type="EMBL" id="AQHY01000004">
    <property type="protein sequence ID" value="EOA58251.1"/>
    <property type="molecule type" value="Genomic_DNA"/>
</dbReference>
<dbReference type="OrthoDB" id="945117at2"/>
<name>U6RR33_9BACT</name>
<reference evidence="2 3" key="1">
    <citation type="submission" date="2013-04" db="EMBL/GenBank/DDBJ databases">
        <title>The Genome Sequence of Bacteroides massiliensis DSM 17679.</title>
        <authorList>
            <consortium name="The Broad Institute Genomics Platform"/>
            <person name="Earl A."/>
            <person name="Ward D."/>
            <person name="Feldgarden M."/>
            <person name="Gevers D."/>
            <person name="Martens E."/>
            <person name="Fenner L."/>
            <person name="Roux V."/>
            <person name="Mallet M.N."/>
            <person name="Raoult D."/>
            <person name="Walker B."/>
            <person name="Young S."/>
            <person name="Zeng Q."/>
            <person name="Gargeya S."/>
            <person name="Fitzgerald M."/>
            <person name="Haas B."/>
            <person name="Abouelleil A."/>
            <person name="Allen A.W."/>
            <person name="Alvarado L."/>
            <person name="Arachchi H.M."/>
            <person name="Berlin A.M."/>
            <person name="Chapman S.B."/>
            <person name="Gainer-Dewar J."/>
            <person name="Goldberg J."/>
            <person name="Griggs A."/>
            <person name="Gujja S."/>
            <person name="Hansen M."/>
            <person name="Howarth C."/>
            <person name="Imamovic A."/>
            <person name="Ireland A."/>
            <person name="Larimer J."/>
            <person name="McCowan C."/>
            <person name="Murphy C."/>
            <person name="Pearson M."/>
            <person name="Poon T.W."/>
            <person name="Priest M."/>
            <person name="Roberts A."/>
            <person name="Saif S."/>
            <person name="Shea T."/>
            <person name="Sisk P."/>
            <person name="Sykes S."/>
            <person name="Wortman J."/>
            <person name="Nusbaum C."/>
            <person name="Birren B."/>
        </authorList>
    </citation>
    <scope>NUCLEOTIDE SEQUENCE [LARGE SCALE GENOMIC DNA]</scope>
    <source>
        <strain evidence="3">B84634 / Timone 84634 / DSM 17679 / JCM 13223</strain>
    </source>
</reference>
<accession>U6RR33</accession>
<evidence type="ECO:0008006" key="4">
    <source>
        <dbReference type="Google" id="ProtNLM"/>
    </source>
</evidence>
<feature type="chain" id="PRO_5004679707" description="Outer membrane protein beta-barrel domain-containing protein" evidence="1">
    <location>
        <begin position="21"/>
        <end position="163"/>
    </location>
</feature>
<evidence type="ECO:0000313" key="2">
    <source>
        <dbReference type="EMBL" id="EOA58251.1"/>
    </source>
</evidence>